<evidence type="ECO:0000313" key="2">
    <source>
        <dbReference type="Proteomes" id="UP000192940"/>
    </source>
</evidence>
<accession>A0A1X7HE64</accession>
<reference evidence="1 2" key="1">
    <citation type="submission" date="2017-04" db="EMBL/GenBank/DDBJ databases">
        <authorList>
            <person name="Afonso C.L."/>
            <person name="Miller P.J."/>
            <person name="Scott M.A."/>
            <person name="Spackman E."/>
            <person name="Goraichik I."/>
            <person name="Dimitrov K.M."/>
            <person name="Suarez D.L."/>
            <person name="Swayne D.E."/>
        </authorList>
    </citation>
    <scope>NUCLEOTIDE SEQUENCE [LARGE SCALE GENOMIC DNA]</scope>
    <source>
        <strain evidence="1 2">N3/975</strain>
    </source>
</reference>
<dbReference type="AlphaFoldDB" id="A0A1X7HE64"/>
<dbReference type="Pfam" id="PF18934">
    <property type="entry name" value="DUF5682"/>
    <property type="match status" value="1"/>
</dbReference>
<name>A0A1X7HE64_9BACL</name>
<dbReference type="InterPro" id="IPR043737">
    <property type="entry name" value="DUF5682"/>
</dbReference>
<dbReference type="Proteomes" id="UP000192940">
    <property type="component" value="Chromosome I"/>
</dbReference>
<dbReference type="EMBL" id="LT840184">
    <property type="protein sequence ID" value="SMF84874.1"/>
    <property type="molecule type" value="Genomic_DNA"/>
</dbReference>
<sequence length="803" mass="90418">MDWLSQVTDADVAALKGLFDAKVHDLGSGTVYFPVRHHSPACCHHLVKLIDEYRPEAILIEGPESGNPLIGVLADEATVPPVALYYTYEHEAGRDACYYPMLACSPEYVALKEAVKRGIPAKFIDLDYHHLASCHAEPENTEKLEASTQDETLLAGSAFIQRLCAKLNCRSFDELWEKVFEIGGLAKTTRDFVQDVFTYCTLSRMCYPESRLLASGDLAREERMRERIAEARRQHERVLVVTGGFHTYGLIAEAAEPEAGRRTSEKPDMSAGQVQHQIYPMAYTFPEADRLNGYASGMPYPNYYGMVWERLQRGKEQPYGLVAVDLIARLTRKLRKLNEGVSTSDAIEAYRMVQDLAALRGKREGGVYELMDAALSSFVKGEQSLATEQPHTELGRMLTGDAVGTVARNPFHVPIVEDFKERCKEAKLRIETTGRHKKVLDLYAKAGHRRLSQLFQCLAYLVPTFAERLSGPDWTAMRDMSLVRETWEYAYSSRIEARLIENSLYGGTLREAATRKLEEEMQGIPDHHSGEMAQRMLQALLMGLQDTAARLYDQVRSALRKDGNFLSLCGSLHALNRIRQHGRLLGLTEDPRLPELVAEAYDNAVDKLAQLARANSDEHEPIIQGLKLLSMLADSPDPQFGDDVFRSHMNELLADPGLPAQLEGVCVAISSGLEDRPRREIVERARAYIRGAPERMRQTALYLQGVFAVSRDAFLYEDELLSELNYLVGQLPYEEFVGMVPELRLAFTYFTPLEIALITERVAGLFRVQADELDAPAMDELDLAQARAWDEAVRKEFEAWKLI</sequence>
<proteinExistence type="predicted"/>
<protein>
    <submittedName>
        <fullName evidence="1">Uncharacterized protein</fullName>
    </submittedName>
</protein>
<gene>
    <name evidence="1" type="ORF">SAMN05661091_2724</name>
</gene>
<dbReference type="STRING" id="1313296.SAMN05661091_2724"/>
<keyword evidence="2" id="KW-1185">Reference proteome</keyword>
<evidence type="ECO:0000313" key="1">
    <source>
        <dbReference type="EMBL" id="SMF84874.1"/>
    </source>
</evidence>
<organism evidence="1 2">
    <name type="scientific">Paenibacillus uliginis N3/975</name>
    <dbReference type="NCBI Taxonomy" id="1313296"/>
    <lineage>
        <taxon>Bacteria</taxon>
        <taxon>Bacillati</taxon>
        <taxon>Bacillota</taxon>
        <taxon>Bacilli</taxon>
        <taxon>Bacillales</taxon>
        <taxon>Paenibacillaceae</taxon>
        <taxon>Paenibacillus</taxon>
    </lineage>
</organism>
<dbReference type="RefSeq" id="WP_208919687.1">
    <property type="nucleotide sequence ID" value="NZ_LT840184.1"/>
</dbReference>